<dbReference type="Proteomes" id="UP000244925">
    <property type="component" value="Unassembled WGS sequence"/>
</dbReference>
<keyword evidence="2" id="KW-1185">Reference proteome</keyword>
<protein>
    <recommendedName>
        <fullName evidence="3">Uracil-DNA glycosylase-like domain-containing protein</fullName>
    </recommendedName>
</protein>
<dbReference type="AlphaFoldDB" id="A0A2V1IQ51"/>
<name>A0A2V1IQ51_9BACT</name>
<evidence type="ECO:0008006" key="3">
    <source>
        <dbReference type="Google" id="ProtNLM"/>
    </source>
</evidence>
<proteinExistence type="predicted"/>
<dbReference type="RefSeq" id="WP_107037087.1">
    <property type="nucleotide sequence ID" value="NZ_CP098825.1"/>
</dbReference>
<evidence type="ECO:0000313" key="1">
    <source>
        <dbReference type="EMBL" id="PWB05296.1"/>
    </source>
</evidence>
<evidence type="ECO:0000313" key="2">
    <source>
        <dbReference type="Proteomes" id="UP000244925"/>
    </source>
</evidence>
<organism evidence="1 2">
    <name type="scientific">Paramuribaculum intestinale</name>
    <dbReference type="NCBI Taxonomy" id="2094151"/>
    <lineage>
        <taxon>Bacteria</taxon>
        <taxon>Pseudomonadati</taxon>
        <taxon>Bacteroidota</taxon>
        <taxon>Bacteroidia</taxon>
        <taxon>Bacteroidales</taxon>
        <taxon>Muribaculaceae</taxon>
        <taxon>Paramuribaculum</taxon>
    </lineage>
</organism>
<gene>
    <name evidence="1" type="ORF">C5O25_12815</name>
</gene>
<reference evidence="2" key="1">
    <citation type="submission" date="2018-02" db="EMBL/GenBank/DDBJ databases">
        <authorList>
            <person name="Clavel T."/>
            <person name="Strowig T."/>
        </authorList>
    </citation>
    <scope>NUCLEOTIDE SEQUENCE [LARGE SCALE GENOMIC DNA]</scope>
    <source>
        <strain evidence="2">DSM 100764</strain>
    </source>
</reference>
<dbReference type="EMBL" id="PUBV01000076">
    <property type="protein sequence ID" value="PWB05296.1"/>
    <property type="molecule type" value="Genomic_DNA"/>
</dbReference>
<accession>A0A2V1IQ51</accession>
<dbReference type="GeneID" id="93423680"/>
<sequence length="179" mass="20995">MVVGQETYGWDNPIRTLNDIEMSMAGYKNFNLGQNRSKSNFWPWVHEFNMLLGNPDNYCFVWNNILKFGKDCDKGRPVQDVTDQENRYFNVLANEVSILKPDVCIFLTGPNYDKDIKAKFDDAEIIPLGDYPIREVAQIKSSHLPIHSYRTYHPGYGNRYTEWYHKVFESIIERVISDK</sequence>
<comment type="caution">
    <text evidence="1">The sequence shown here is derived from an EMBL/GenBank/DDBJ whole genome shotgun (WGS) entry which is preliminary data.</text>
</comment>